<dbReference type="AlphaFoldDB" id="A0A7C8VA66"/>
<dbReference type="InterPro" id="IPR054586">
    <property type="entry name" value="MACPF_1_fungal"/>
</dbReference>
<comment type="caution">
    <text evidence="3">The sequence shown here is derived from an EMBL/GenBank/DDBJ whole genome shotgun (WGS) entry which is preliminary data.</text>
</comment>
<sequence>MSTTLFNVKIFEPEGTAKSTNCISVEEEITNDVPLSTIRDHLVKDKKLDSDKARLAFCTKDGARMVDGTKFGVYQRLIKGPAKKKTTKKEGDKVEGATDGAESTDVAKAEDKDDEEEESSKMKVYDIYLEAPKTKKKKMTELSESTKELLNSKLDMDLVKNQPALIAATLKELSSTYKHESFKALASGEVVTGATMSEKDWTIVLRNTNFLNGQRIVFSRNTNGSRTFQRIDRAPFSAFKIKARHIDSLDVADSSIVVKQEYRIPIYVTNDESYVNVFETASALSDSMASSSFSQRDIEASAGGGLFGASLSVKGGFSDSESKALARSSSSSTRSMNITYNFPRAILHLDPRGLELTKECAKDLNKVHDADSLVQFHHDYGHFFAGNVQLGGRLFASEHFSSEEEGSSTKTANAMKWSAAASFSYGSFSASGSYSKEKNSVDTTENKSSSMSSQLSWEAQGGDTILCNNPPAWCPSVKPFQNWRVINQKDVMPIGNFIGQFQQWKHIPDKFAGIMKGSIKRVPCKFRLKANNVPGANDEYYGLRKNKDRERLFYVWDKYSDELKENADGWKEKELVSEHVAALKSRMKEDSFTVGWEEYVGIDVFNNGCSFEVEVETVLGRAPRLELNVPYRIYNRAFNMYLAADDHGSWRGRYFAYCFYCKENRASNWVFRIHGDRAKTGVIEDGQEVELTLLDDNDQPVGFVQRFTGDMSTLLVSHYGVEDGLDKTTRHDAHLIYEQS</sequence>
<accession>A0A7C8VA66</accession>
<feature type="compositionally biased region" description="Polar residues" evidence="1">
    <location>
        <begin position="441"/>
        <end position="454"/>
    </location>
</feature>
<proteinExistence type="predicted"/>
<evidence type="ECO:0000313" key="3">
    <source>
        <dbReference type="EMBL" id="KAF3284050.1"/>
    </source>
</evidence>
<name>A0A7C8VA66_ORBOL</name>
<evidence type="ECO:0000259" key="2">
    <source>
        <dbReference type="Pfam" id="PF22693"/>
    </source>
</evidence>
<organism evidence="3 4">
    <name type="scientific">Orbilia oligospora</name>
    <name type="common">Nematode-trapping fungus</name>
    <name type="synonym">Arthrobotrys oligospora</name>
    <dbReference type="NCBI Taxonomy" id="2813651"/>
    <lineage>
        <taxon>Eukaryota</taxon>
        <taxon>Fungi</taxon>
        <taxon>Dikarya</taxon>
        <taxon>Ascomycota</taxon>
        <taxon>Pezizomycotina</taxon>
        <taxon>Orbiliomycetes</taxon>
        <taxon>Orbiliales</taxon>
        <taxon>Orbiliaceae</taxon>
        <taxon>Orbilia</taxon>
    </lineage>
</organism>
<evidence type="ECO:0000313" key="4">
    <source>
        <dbReference type="Proteomes" id="UP000474640"/>
    </source>
</evidence>
<dbReference type="Pfam" id="PF22693">
    <property type="entry name" value="MACPF_1"/>
    <property type="match status" value="1"/>
</dbReference>
<feature type="region of interest" description="Disordered" evidence="1">
    <location>
        <begin position="82"/>
        <end position="119"/>
    </location>
</feature>
<dbReference type="OrthoDB" id="2562973at2759"/>
<dbReference type="Proteomes" id="UP000474640">
    <property type="component" value="Unassembled WGS sequence"/>
</dbReference>
<protein>
    <recommendedName>
        <fullName evidence="2">MACPF-like domain-containing protein</fullName>
    </recommendedName>
</protein>
<reference evidence="3 4" key="1">
    <citation type="submission" date="2020-01" db="EMBL/GenBank/DDBJ databases">
        <authorList>
            <person name="Palmer J.M."/>
        </authorList>
    </citation>
    <scope>NUCLEOTIDE SEQUENCE [LARGE SCALE GENOMIC DNA]</scope>
    <source>
        <strain evidence="3 4">TWF970</strain>
    </source>
</reference>
<evidence type="ECO:0000256" key="1">
    <source>
        <dbReference type="SAM" id="MobiDB-lite"/>
    </source>
</evidence>
<dbReference type="EMBL" id="JAABOJ010000009">
    <property type="protein sequence ID" value="KAF3284050.1"/>
    <property type="molecule type" value="Genomic_DNA"/>
</dbReference>
<gene>
    <name evidence="3" type="ORF">TWF970_011276</name>
</gene>
<feature type="domain" description="MACPF-like" evidence="2">
    <location>
        <begin position="341"/>
        <end position="494"/>
    </location>
</feature>
<feature type="region of interest" description="Disordered" evidence="1">
    <location>
        <begin position="429"/>
        <end position="454"/>
    </location>
</feature>